<dbReference type="EMBL" id="OR472445">
    <property type="protein sequence ID" value="WNV45505.1"/>
    <property type="molecule type" value="Genomic_DNA"/>
</dbReference>
<proteinExistence type="predicted"/>
<protein>
    <submittedName>
        <fullName evidence="1">Uncharacterized protein</fullName>
    </submittedName>
</protein>
<name>A0AB38Z325_9CAUD</name>
<organism evidence="1">
    <name type="scientific">Klebsiella phage vB_KpnM_Iguana_ER37</name>
    <dbReference type="NCBI Taxonomy" id="3076781"/>
    <lineage>
        <taxon>Viruses</taxon>
        <taxon>Duplodnaviria</taxon>
        <taxon>Heunggongvirae</taxon>
        <taxon>Uroviricota</taxon>
        <taxon>Caudoviricetes</taxon>
    </lineage>
</organism>
<sequence>MKAQKMKHRENICKLIDDLKRIASQATPGKWWIDSHGHAMVAFSTEDAGMETVFVTDGNMGPVVRHENTGNLSAWRNDMDATYIATACPQNVLAVLEYLSSGANAWNTISTYMETRLHGDAAALRNDVSRKLFDDGCHSAAVHAIQFIEALIDQNIELKAELESK</sequence>
<accession>A0AB38Z325</accession>
<reference evidence="1" key="1">
    <citation type="submission" date="2023-08" db="EMBL/GenBank/DDBJ databases">
        <authorList>
            <person name="Rotman E.R."/>
            <person name="Mimee M."/>
        </authorList>
    </citation>
    <scope>NUCLEOTIDE SEQUENCE</scope>
</reference>
<gene>
    <name evidence="1" type="ORF">FVZTVLPZ_CDS0008</name>
</gene>
<evidence type="ECO:0000313" key="1">
    <source>
        <dbReference type="EMBL" id="WNV45505.1"/>
    </source>
</evidence>